<dbReference type="PANTHER" id="PTHR19855">
    <property type="entry name" value="WD40 REPEAT PROTEIN 12, 37"/>
    <property type="match status" value="1"/>
</dbReference>
<proteinExistence type="predicted"/>
<accession>A0A1U8B2K3</accession>
<organism evidence="2 3">
    <name type="scientific">Nelumbo nucifera</name>
    <name type="common">Sacred lotus</name>
    <dbReference type="NCBI Taxonomy" id="4432"/>
    <lineage>
        <taxon>Eukaryota</taxon>
        <taxon>Viridiplantae</taxon>
        <taxon>Streptophyta</taxon>
        <taxon>Embryophyta</taxon>
        <taxon>Tracheophyta</taxon>
        <taxon>Spermatophyta</taxon>
        <taxon>Magnoliopsida</taxon>
        <taxon>Proteales</taxon>
        <taxon>Nelumbonaceae</taxon>
        <taxon>Nelumbo</taxon>
    </lineage>
</organism>
<dbReference type="Gene3D" id="2.130.10.10">
    <property type="entry name" value="YVTN repeat-like/Quinoprotein amine dehydrogenase"/>
    <property type="match status" value="2"/>
</dbReference>
<dbReference type="InterPro" id="IPR019775">
    <property type="entry name" value="WD40_repeat_CS"/>
</dbReference>
<dbReference type="InterPro" id="IPR036322">
    <property type="entry name" value="WD40_repeat_dom_sf"/>
</dbReference>
<dbReference type="Gene3D" id="1.20.1280.50">
    <property type="match status" value="1"/>
</dbReference>
<protein>
    <submittedName>
        <fullName evidence="3">Transcriptional regulator STERILE APETALA</fullName>
    </submittedName>
</protein>
<reference evidence="3" key="1">
    <citation type="submission" date="2025-08" db="UniProtKB">
        <authorList>
            <consortium name="RefSeq"/>
        </authorList>
    </citation>
    <scope>IDENTIFICATION</scope>
</reference>
<dbReference type="PANTHER" id="PTHR19855:SF31">
    <property type="entry name" value="TRANSCRIPTIONAL REGULATOR STERILE APETALA"/>
    <property type="match status" value="1"/>
</dbReference>
<evidence type="ECO:0000313" key="3">
    <source>
        <dbReference type="RefSeq" id="XP_010270208.1"/>
    </source>
</evidence>
<dbReference type="Proteomes" id="UP000189703">
    <property type="component" value="Unplaced"/>
</dbReference>
<feature type="compositionally biased region" description="Gly residues" evidence="1">
    <location>
        <begin position="14"/>
        <end position="29"/>
    </location>
</feature>
<gene>
    <name evidence="3" type="primary">LOC104606610</name>
</gene>
<feature type="compositionally biased region" description="Low complexity" evidence="1">
    <location>
        <begin position="1"/>
        <end position="13"/>
    </location>
</feature>
<dbReference type="FunCoup" id="A0A1U8B2K3">
    <property type="interactions" value="2"/>
</dbReference>
<sequence length="455" mass="49563">MSSSSSSSSSEGSAEGGGDVHVHGGQGRGGEFERPSSSRQRSGDGVWPEPFVEALAYQVAIDAARTIGRLAAGPAVANVFQVCSTWRAVSRSDLLWHNLTRQIWGADRLQHDTWRDEFISRHRTAFNFRYRRAVYTTLEFDASGNDNDGLICRCLALSDVHLACGFLDGTVRLFDLSSRLHVGTFRPHHRDDLLGAFSRAVSGIILTDTKLVFASLDGDIHVANIHGVGTRRAQLGSVLNDGTLVDFSGCARWWVGLFAGVPGRAFHVWDGDTEELMFVGGSLTDPEAVIGWRLLTRLGETVGRIRVSGLETAVACTGSRVMVFDLQNQGLILGEEEFERGINVNSVDVCNDVFLVVDNRGLASVRRVGSFEEVCRFTMRGGAHRGGGMVLGCVNSDYAFLCSGGVIRVWDVHHGGYLYRLRERMGEATALISDESYVVASSSDATIHLWDFGAL</sequence>
<dbReference type="SUPFAM" id="SSF81383">
    <property type="entry name" value="F-box domain"/>
    <property type="match status" value="1"/>
</dbReference>
<feature type="region of interest" description="Disordered" evidence="1">
    <location>
        <begin position="1"/>
        <end position="45"/>
    </location>
</feature>
<dbReference type="PROSITE" id="PS50082">
    <property type="entry name" value="WD_REPEATS_2"/>
    <property type="match status" value="1"/>
</dbReference>
<dbReference type="KEGG" id="nnu:104606610"/>
<evidence type="ECO:0000313" key="2">
    <source>
        <dbReference type="Proteomes" id="UP000189703"/>
    </source>
</evidence>
<dbReference type="GeneID" id="104606610"/>
<keyword evidence="2" id="KW-1185">Reference proteome</keyword>
<dbReference type="RefSeq" id="XP_010270208.1">
    <property type="nucleotide sequence ID" value="XM_010271906.2"/>
</dbReference>
<name>A0A1U8B2K3_NELNU</name>
<dbReference type="SMART" id="SM00320">
    <property type="entry name" value="WD40"/>
    <property type="match status" value="3"/>
</dbReference>
<dbReference type="InterPro" id="IPR015943">
    <property type="entry name" value="WD40/YVTN_repeat-like_dom_sf"/>
</dbReference>
<dbReference type="InterPro" id="IPR001680">
    <property type="entry name" value="WD40_rpt"/>
</dbReference>
<dbReference type="STRING" id="4432.A0A1U8B2K3"/>
<dbReference type="OrthoDB" id="760263at2759"/>
<dbReference type="SUPFAM" id="SSF50978">
    <property type="entry name" value="WD40 repeat-like"/>
    <property type="match status" value="1"/>
</dbReference>
<dbReference type="PROSITE" id="PS00678">
    <property type="entry name" value="WD_REPEATS_1"/>
    <property type="match status" value="1"/>
</dbReference>
<evidence type="ECO:0000256" key="1">
    <source>
        <dbReference type="SAM" id="MobiDB-lite"/>
    </source>
</evidence>
<dbReference type="InterPro" id="IPR036047">
    <property type="entry name" value="F-box-like_dom_sf"/>
</dbReference>
<dbReference type="OMA" id="WRIMVID"/>
<dbReference type="AlphaFoldDB" id="A0A1U8B2K3"/>
<dbReference type="eggNOG" id="ENOG502QPKU">
    <property type="taxonomic scope" value="Eukaryota"/>
</dbReference>